<name>E4Y6Y8_OIKDI</name>
<dbReference type="SMART" id="SM00233">
    <property type="entry name" value="PH"/>
    <property type="match status" value="1"/>
</dbReference>
<feature type="domain" description="PH" evidence="2">
    <location>
        <begin position="163"/>
        <end position="258"/>
    </location>
</feature>
<dbReference type="PROSITE" id="PS50003">
    <property type="entry name" value="PH_DOMAIN"/>
    <property type="match status" value="1"/>
</dbReference>
<keyword evidence="1" id="KW-0472">Membrane</keyword>
<dbReference type="AlphaFoldDB" id="E4Y6Y8"/>
<feature type="transmembrane region" description="Helical" evidence="1">
    <location>
        <begin position="309"/>
        <end position="330"/>
    </location>
</feature>
<gene>
    <name evidence="3" type="ORF">GSOID_T00025291001</name>
</gene>
<accession>E4Y6Y8</accession>
<dbReference type="Pfam" id="PF15018">
    <property type="entry name" value="InaF-motif"/>
    <property type="match status" value="1"/>
</dbReference>
<organism evidence="3">
    <name type="scientific">Oikopleura dioica</name>
    <name type="common">Tunicate</name>
    <dbReference type="NCBI Taxonomy" id="34765"/>
    <lineage>
        <taxon>Eukaryota</taxon>
        <taxon>Metazoa</taxon>
        <taxon>Chordata</taxon>
        <taxon>Tunicata</taxon>
        <taxon>Appendicularia</taxon>
        <taxon>Copelata</taxon>
        <taxon>Oikopleuridae</taxon>
        <taxon>Oikopleura</taxon>
    </lineage>
</organism>
<dbReference type="InterPro" id="IPR001849">
    <property type="entry name" value="PH_domain"/>
</dbReference>
<protein>
    <recommendedName>
        <fullName evidence="2">PH domain-containing protein</fullName>
    </recommendedName>
</protein>
<reference evidence="3" key="1">
    <citation type="journal article" date="2010" name="Science">
        <title>Plasticity of animal genome architecture unmasked by rapid evolution of a pelagic tunicate.</title>
        <authorList>
            <person name="Denoeud F."/>
            <person name="Henriet S."/>
            <person name="Mungpakdee S."/>
            <person name="Aury J.M."/>
            <person name="Da Silva C."/>
            <person name="Brinkmann H."/>
            <person name="Mikhaleva J."/>
            <person name="Olsen L.C."/>
            <person name="Jubin C."/>
            <person name="Canestro C."/>
            <person name="Bouquet J.M."/>
            <person name="Danks G."/>
            <person name="Poulain J."/>
            <person name="Campsteijn C."/>
            <person name="Adamski M."/>
            <person name="Cross I."/>
            <person name="Yadetie F."/>
            <person name="Muffato M."/>
            <person name="Louis A."/>
            <person name="Butcher S."/>
            <person name="Tsagkogeorga G."/>
            <person name="Konrad A."/>
            <person name="Singh S."/>
            <person name="Jensen M.F."/>
            <person name="Cong E.H."/>
            <person name="Eikeseth-Otteraa H."/>
            <person name="Noel B."/>
            <person name="Anthouard V."/>
            <person name="Porcel B.M."/>
            <person name="Kachouri-Lafond R."/>
            <person name="Nishino A."/>
            <person name="Ugolini M."/>
            <person name="Chourrout P."/>
            <person name="Nishida H."/>
            <person name="Aasland R."/>
            <person name="Huzurbazar S."/>
            <person name="Westhof E."/>
            <person name="Delsuc F."/>
            <person name="Lehrach H."/>
            <person name="Reinhardt R."/>
            <person name="Weissenbach J."/>
            <person name="Roy S.W."/>
            <person name="Artiguenave F."/>
            <person name="Postlethwait J.H."/>
            <person name="Manak J.R."/>
            <person name="Thompson E.M."/>
            <person name="Jaillon O."/>
            <person name="Du Pasquier L."/>
            <person name="Boudinot P."/>
            <person name="Liberles D.A."/>
            <person name="Volff J.N."/>
            <person name="Philippe H."/>
            <person name="Lenhard B."/>
            <person name="Roest Crollius H."/>
            <person name="Wincker P."/>
            <person name="Chourrout D."/>
        </authorList>
    </citation>
    <scope>NUCLEOTIDE SEQUENCE [LARGE SCALE GENOMIC DNA]</scope>
</reference>
<dbReference type="InterPro" id="IPR029162">
    <property type="entry name" value="InaF-motif"/>
</dbReference>
<dbReference type="Pfam" id="PF00169">
    <property type="entry name" value="PH"/>
    <property type="match status" value="1"/>
</dbReference>
<sequence>MFDSSARSCFWSHVEEAIKNPKCPLINKFYLPNETEVLSMTAEMEFIKLFPYLSGCSTTSPHDMDNLLDELSLDVAEDKELRQNFVYSGVDNARYFFGADEKRMNSFDPQNVPAHVLSELEEKNKARVDQRVKTGTHFINRCRRLKVVDETDEGSPRPEQRRNNVYEGYLWKQGRQFRGWKCYYFAIVDNQSIVQYDQRGGSMTKEIPLNQITSADLVPIVDPRSLPRDTRPDFHFQLKMNSRKYSFVAQNAASALRWKYPKIIISVIFKKREFFIIISFKSGSEKSSSGKLRENSMTQQAKGPTWTRILTIVLYLIFASLPALSFAIFYSSLWTGTMNFERENEMSKSQLAMPMGGRLHSSL</sequence>
<dbReference type="InterPro" id="IPR011993">
    <property type="entry name" value="PH-like_dom_sf"/>
</dbReference>
<evidence type="ECO:0000313" key="3">
    <source>
        <dbReference type="EMBL" id="CBY31388.1"/>
    </source>
</evidence>
<dbReference type="Proteomes" id="UP000011014">
    <property type="component" value="Unassembled WGS sequence"/>
</dbReference>
<dbReference type="EMBL" id="FN654301">
    <property type="protein sequence ID" value="CBY31388.1"/>
    <property type="molecule type" value="Genomic_DNA"/>
</dbReference>
<evidence type="ECO:0000259" key="2">
    <source>
        <dbReference type="PROSITE" id="PS50003"/>
    </source>
</evidence>
<dbReference type="Gene3D" id="2.30.29.30">
    <property type="entry name" value="Pleckstrin-homology domain (PH domain)/Phosphotyrosine-binding domain (PTB)"/>
    <property type="match status" value="1"/>
</dbReference>
<dbReference type="SUPFAM" id="SSF50729">
    <property type="entry name" value="PH domain-like"/>
    <property type="match status" value="1"/>
</dbReference>
<proteinExistence type="predicted"/>
<keyword evidence="1" id="KW-0812">Transmembrane</keyword>
<evidence type="ECO:0000256" key="1">
    <source>
        <dbReference type="SAM" id="Phobius"/>
    </source>
</evidence>
<keyword evidence="1" id="KW-1133">Transmembrane helix</keyword>